<dbReference type="PANTHER" id="PTHR22939">
    <property type="entry name" value="SERINE PROTEASE FAMILY S1C HTRA-RELATED"/>
    <property type="match status" value="1"/>
</dbReference>
<dbReference type="AlphaFoldDB" id="A0A3G9K162"/>
<feature type="region of interest" description="Disordered" evidence="1">
    <location>
        <begin position="397"/>
        <end position="418"/>
    </location>
</feature>
<dbReference type="InterPro" id="IPR008984">
    <property type="entry name" value="SMAD_FHA_dom_sf"/>
</dbReference>
<evidence type="ECO:0000259" key="4">
    <source>
        <dbReference type="PROSITE" id="PS50006"/>
    </source>
</evidence>
<dbReference type="InterPro" id="IPR009003">
    <property type="entry name" value="Peptidase_S1_PA"/>
</dbReference>
<feature type="transmembrane region" description="Helical" evidence="2">
    <location>
        <begin position="368"/>
        <end position="390"/>
    </location>
</feature>
<keyword evidence="2" id="KW-1133">Transmembrane helix</keyword>
<feature type="chain" id="PRO_5018231123" description="FHA domain-containing protein" evidence="3">
    <location>
        <begin position="27"/>
        <end position="548"/>
    </location>
</feature>
<evidence type="ECO:0000256" key="1">
    <source>
        <dbReference type="SAM" id="MobiDB-lite"/>
    </source>
</evidence>
<accession>A0A3G9K162</accession>
<evidence type="ECO:0000256" key="3">
    <source>
        <dbReference type="SAM" id="SignalP"/>
    </source>
</evidence>
<dbReference type="SUPFAM" id="SSF50494">
    <property type="entry name" value="Trypsin-like serine proteases"/>
    <property type="match status" value="1"/>
</dbReference>
<dbReference type="InterPro" id="IPR000253">
    <property type="entry name" value="FHA_dom"/>
</dbReference>
<dbReference type="InterPro" id="IPR043504">
    <property type="entry name" value="Peptidase_S1_PA_chymotrypsin"/>
</dbReference>
<dbReference type="Gene3D" id="2.40.10.10">
    <property type="entry name" value="Trypsin-like serine proteases"/>
    <property type="match status" value="2"/>
</dbReference>
<name>A0A3G9K162_MICVR</name>
<reference evidence="5 6" key="1">
    <citation type="submission" date="2018-11" db="EMBL/GenBank/DDBJ databases">
        <title>Complete genome sequence of Microcystis aeruginosa NIES-102.</title>
        <authorList>
            <person name="Yamaguchi H."/>
            <person name="Suzuki S."/>
            <person name="Kawachi M."/>
        </authorList>
    </citation>
    <scope>NUCLEOTIDE SEQUENCE [LARGE SCALE GENOMIC DNA]</scope>
    <source>
        <strain evidence="5 6">NIES-102</strain>
    </source>
</reference>
<feature type="domain" description="FHA" evidence="4">
    <location>
        <begin position="447"/>
        <end position="503"/>
    </location>
</feature>
<evidence type="ECO:0000313" key="5">
    <source>
        <dbReference type="EMBL" id="BBH42057.1"/>
    </source>
</evidence>
<dbReference type="SUPFAM" id="SSF49879">
    <property type="entry name" value="SMAD/FHA domain"/>
    <property type="match status" value="1"/>
</dbReference>
<keyword evidence="2" id="KW-0472">Membrane</keyword>
<evidence type="ECO:0000256" key="2">
    <source>
        <dbReference type="SAM" id="Phobius"/>
    </source>
</evidence>
<protein>
    <recommendedName>
        <fullName evidence="4">FHA domain-containing protein</fullName>
    </recommendedName>
</protein>
<gene>
    <name evidence="5" type="ORF">myaer102_46960</name>
</gene>
<dbReference type="EMBL" id="AP019314">
    <property type="protein sequence ID" value="BBH42057.1"/>
    <property type="molecule type" value="Genomic_DNA"/>
</dbReference>
<dbReference type="PANTHER" id="PTHR22939:SF129">
    <property type="entry name" value="SERINE PROTEASE HTRA2, MITOCHONDRIAL"/>
    <property type="match status" value="1"/>
</dbReference>
<dbReference type="PROSITE" id="PS51257">
    <property type="entry name" value="PROKAR_LIPOPROTEIN"/>
    <property type="match status" value="1"/>
</dbReference>
<evidence type="ECO:0000313" key="6">
    <source>
        <dbReference type="Proteomes" id="UP000278152"/>
    </source>
</evidence>
<keyword evidence="3" id="KW-0732">Signal</keyword>
<dbReference type="Pfam" id="PF13365">
    <property type="entry name" value="Trypsin_2"/>
    <property type="match status" value="1"/>
</dbReference>
<proteinExistence type="predicted"/>
<dbReference type="Proteomes" id="UP000278152">
    <property type="component" value="Chromosome"/>
</dbReference>
<dbReference type="SMART" id="SM00240">
    <property type="entry name" value="FHA"/>
    <property type="match status" value="1"/>
</dbReference>
<organism evidence="5 6">
    <name type="scientific">Microcystis viridis NIES-102</name>
    <dbReference type="NCBI Taxonomy" id="213615"/>
    <lineage>
        <taxon>Bacteria</taxon>
        <taxon>Bacillati</taxon>
        <taxon>Cyanobacteriota</taxon>
        <taxon>Cyanophyceae</taxon>
        <taxon>Oscillatoriophycideae</taxon>
        <taxon>Chroococcales</taxon>
        <taxon>Microcystaceae</taxon>
        <taxon>Microcystis</taxon>
    </lineage>
</organism>
<dbReference type="Gene3D" id="2.60.200.20">
    <property type="match status" value="1"/>
</dbReference>
<dbReference type="Pfam" id="PF00498">
    <property type="entry name" value="FHA"/>
    <property type="match status" value="1"/>
</dbReference>
<dbReference type="RefSeq" id="WP_125732033.1">
    <property type="nucleotide sequence ID" value="NZ_AP019314.1"/>
</dbReference>
<feature type="signal peptide" evidence="3">
    <location>
        <begin position="1"/>
        <end position="26"/>
    </location>
</feature>
<keyword evidence="2" id="KW-0812">Transmembrane</keyword>
<dbReference type="KEGG" id="mvz:myaer102_46960"/>
<dbReference type="PROSITE" id="PS50006">
    <property type="entry name" value="FHA_DOMAIN"/>
    <property type="match status" value="1"/>
</dbReference>
<dbReference type="CDD" id="cd00060">
    <property type="entry name" value="FHA"/>
    <property type="match status" value="1"/>
</dbReference>
<sequence length="548" mass="60452">MKRNLTITALILAPALALFQSCSSVQQVTPPNQKQQLVWKTKPAVVRILSLCRGEAVWYPGGNEKGEQKFPIDSSFIGTGFFINSNGYIVTSASPQLSIGSLEDCKKAIKRNILTKLEDNGVSKSDQDQELDKHVEWEKRIEYAQAIVILPNAKVTPYSFVTKKSSESSDVTLIKIPANDVPTLRLGDSKKVQTQDSVITLGFPTDADFKLQVDQALTEESFYEASADEGSISNPYKLRQQGNPVLQVDGIEAEEGTAGSPVINSKGEVIGMLAPKDPKSSSNIVFAIPASLIQETIKQAGTTNESGPTDQLYLDGLELYWKGNIEGAREKFKKAQEIYNDHSEVNRLLKEIAQIEGDRYLKPLNDPFYQLLLALIAGAAGLGLAAYFLLRPKASVRKTPPGSPATPEVGGNSQQAQAMDNGAGNQIWIELECQGQLRRFPLSKEEHRLGRDPDWSDFKVPAGWEVISRHHAILRKQGDDYRIHDGDGTVPSRNGLWVEDERVGTLNDYPLKDGDQIKIGKNPQEWVILTYFNQSGSQAAVRETRMGQ</sequence>